<evidence type="ECO:0000313" key="2">
    <source>
        <dbReference type="Proteomes" id="UP001497602"/>
    </source>
</evidence>
<dbReference type="EMBL" id="CAXJRC010000019">
    <property type="protein sequence ID" value="CAL2106674.1"/>
    <property type="molecule type" value="Genomic_DNA"/>
</dbReference>
<evidence type="ECO:0008006" key="3">
    <source>
        <dbReference type="Google" id="ProtNLM"/>
    </source>
</evidence>
<evidence type="ECO:0000313" key="1">
    <source>
        <dbReference type="EMBL" id="CAL2106674.1"/>
    </source>
</evidence>
<reference evidence="1 2" key="1">
    <citation type="submission" date="2024-05" db="EMBL/GenBank/DDBJ databases">
        <authorList>
            <person name="Duchaud E."/>
        </authorList>
    </citation>
    <scope>NUCLEOTIDE SEQUENCE [LARGE SCALE GENOMIC DNA]</scope>
    <source>
        <strain evidence="1">Ena-SAMPLE-TAB-13-05-2024-13:56:06:370-140305</strain>
    </source>
</reference>
<dbReference type="RefSeq" id="WP_348738419.1">
    <property type="nucleotide sequence ID" value="NZ_CAXJRC010000019.1"/>
</dbReference>
<organism evidence="1 2">
    <name type="scientific">Tenacibaculum vairaonense</name>
    <dbReference type="NCBI Taxonomy" id="3137860"/>
    <lineage>
        <taxon>Bacteria</taxon>
        <taxon>Pseudomonadati</taxon>
        <taxon>Bacteroidota</taxon>
        <taxon>Flavobacteriia</taxon>
        <taxon>Flavobacteriales</taxon>
        <taxon>Flavobacteriaceae</taxon>
        <taxon>Tenacibaculum</taxon>
    </lineage>
</organism>
<name>A0ABP1FDU5_9FLAO</name>
<keyword evidence="2" id="KW-1185">Reference proteome</keyword>
<gene>
    <name evidence="1" type="ORF">T190115A13A_270031</name>
</gene>
<accession>A0ABP1FDU5</accession>
<protein>
    <recommendedName>
        <fullName evidence="3">Transcriptional regulator</fullName>
    </recommendedName>
</protein>
<sequence length="136" mass="15909">MRSAEEIRKILKENNISGYKLEKDLKVTQVGADKFLNGETKKPYKKTLLMYDEYINNGFKTNNSYVNETEEDYNSNEICEIDGVKIKLKSLVSYIATNEEKFMNEKIFSNIIEIRVSRKLAEITASKENLYKYLKI</sequence>
<proteinExistence type="predicted"/>
<dbReference type="Proteomes" id="UP001497602">
    <property type="component" value="Unassembled WGS sequence"/>
</dbReference>
<comment type="caution">
    <text evidence="1">The sequence shown here is derived from an EMBL/GenBank/DDBJ whole genome shotgun (WGS) entry which is preliminary data.</text>
</comment>